<dbReference type="PANTHER" id="PTHR44688">
    <property type="entry name" value="DNA-BINDING TRANSCRIPTIONAL ACTIVATOR DEVR_DOSR"/>
    <property type="match status" value="1"/>
</dbReference>
<dbReference type="RefSeq" id="WP_284284956.1">
    <property type="nucleotide sequence ID" value="NZ_BSUJ01000001.1"/>
</dbReference>
<proteinExistence type="predicted"/>
<evidence type="ECO:0000313" key="6">
    <source>
        <dbReference type="Proteomes" id="UP001157109"/>
    </source>
</evidence>
<dbReference type="InterPro" id="IPR016032">
    <property type="entry name" value="Sig_transdc_resp-reg_C-effctor"/>
</dbReference>
<feature type="domain" description="HTH luxR-type" evidence="4">
    <location>
        <begin position="1"/>
        <end position="63"/>
    </location>
</feature>
<dbReference type="SMART" id="SM00421">
    <property type="entry name" value="HTH_LUXR"/>
    <property type="match status" value="1"/>
</dbReference>
<dbReference type="InterPro" id="IPR036388">
    <property type="entry name" value="WH-like_DNA-bd_sf"/>
</dbReference>
<evidence type="ECO:0000259" key="4">
    <source>
        <dbReference type="PROSITE" id="PS50043"/>
    </source>
</evidence>
<dbReference type="PROSITE" id="PS00622">
    <property type="entry name" value="HTH_LUXR_1"/>
    <property type="match status" value="1"/>
</dbReference>
<evidence type="ECO:0000256" key="1">
    <source>
        <dbReference type="ARBA" id="ARBA00023015"/>
    </source>
</evidence>
<sequence length="63" mass="6771">MLSRREAEVLGLAAQGLTNGAIATALTLSVRTVERHLQNVYTKLGVGGPTARAVAVVRWVRDR</sequence>
<reference evidence="6" key="1">
    <citation type="journal article" date="2019" name="Int. J. Syst. Evol. Microbiol.">
        <title>The Global Catalogue of Microorganisms (GCM) 10K type strain sequencing project: providing services to taxonomists for standard genome sequencing and annotation.</title>
        <authorList>
            <consortium name="The Broad Institute Genomics Platform"/>
            <consortium name="The Broad Institute Genome Sequencing Center for Infectious Disease"/>
            <person name="Wu L."/>
            <person name="Ma J."/>
        </authorList>
    </citation>
    <scope>NUCLEOTIDE SEQUENCE [LARGE SCALE GENOMIC DNA]</scope>
    <source>
        <strain evidence="6">NBRC 105830</strain>
    </source>
</reference>
<evidence type="ECO:0000313" key="5">
    <source>
        <dbReference type="EMBL" id="GMA21707.1"/>
    </source>
</evidence>
<dbReference type="EMBL" id="BSUJ01000001">
    <property type="protein sequence ID" value="GMA21707.1"/>
    <property type="molecule type" value="Genomic_DNA"/>
</dbReference>
<keyword evidence="6" id="KW-1185">Reference proteome</keyword>
<dbReference type="Pfam" id="PF00196">
    <property type="entry name" value="GerE"/>
    <property type="match status" value="1"/>
</dbReference>
<dbReference type="PROSITE" id="PS50043">
    <property type="entry name" value="HTH_LUXR_2"/>
    <property type="match status" value="1"/>
</dbReference>
<protein>
    <recommendedName>
        <fullName evidence="4">HTH luxR-type domain-containing protein</fullName>
    </recommendedName>
</protein>
<organism evidence="5 6">
    <name type="scientific">Arsenicicoccus piscis</name>
    <dbReference type="NCBI Taxonomy" id="673954"/>
    <lineage>
        <taxon>Bacteria</taxon>
        <taxon>Bacillati</taxon>
        <taxon>Actinomycetota</taxon>
        <taxon>Actinomycetes</taxon>
        <taxon>Micrococcales</taxon>
        <taxon>Intrasporangiaceae</taxon>
        <taxon>Arsenicicoccus</taxon>
    </lineage>
</organism>
<evidence type="ECO:0000256" key="3">
    <source>
        <dbReference type="ARBA" id="ARBA00023163"/>
    </source>
</evidence>
<dbReference type="PRINTS" id="PR00038">
    <property type="entry name" value="HTHLUXR"/>
</dbReference>
<comment type="caution">
    <text evidence="5">The sequence shown here is derived from an EMBL/GenBank/DDBJ whole genome shotgun (WGS) entry which is preliminary data.</text>
</comment>
<dbReference type="Proteomes" id="UP001157109">
    <property type="component" value="Unassembled WGS sequence"/>
</dbReference>
<dbReference type="Gene3D" id="1.10.10.10">
    <property type="entry name" value="Winged helix-like DNA-binding domain superfamily/Winged helix DNA-binding domain"/>
    <property type="match status" value="1"/>
</dbReference>
<keyword evidence="2" id="KW-0238">DNA-binding</keyword>
<name>A0ABQ6HUR3_9MICO</name>
<accession>A0ABQ6HUR3</accession>
<gene>
    <name evidence="5" type="ORF">GCM10025862_37280</name>
</gene>
<evidence type="ECO:0000256" key="2">
    <source>
        <dbReference type="ARBA" id="ARBA00023125"/>
    </source>
</evidence>
<dbReference type="SUPFAM" id="SSF46894">
    <property type="entry name" value="C-terminal effector domain of the bipartite response regulators"/>
    <property type="match status" value="1"/>
</dbReference>
<keyword evidence="3" id="KW-0804">Transcription</keyword>
<dbReference type="PANTHER" id="PTHR44688:SF16">
    <property type="entry name" value="DNA-BINDING TRANSCRIPTIONAL ACTIVATOR DEVR_DOSR"/>
    <property type="match status" value="1"/>
</dbReference>
<keyword evidence="1" id="KW-0805">Transcription regulation</keyword>
<dbReference type="CDD" id="cd06170">
    <property type="entry name" value="LuxR_C_like"/>
    <property type="match status" value="1"/>
</dbReference>
<dbReference type="InterPro" id="IPR000792">
    <property type="entry name" value="Tscrpt_reg_LuxR_C"/>
</dbReference>